<feature type="region of interest" description="Disordered" evidence="1">
    <location>
        <begin position="22"/>
        <end position="45"/>
    </location>
</feature>
<evidence type="ECO:0000256" key="1">
    <source>
        <dbReference type="SAM" id="MobiDB-lite"/>
    </source>
</evidence>
<keyword evidence="3" id="KW-1185">Reference proteome</keyword>
<dbReference type="Proteomes" id="UP000669060">
    <property type="component" value="Unassembled WGS sequence"/>
</dbReference>
<protein>
    <submittedName>
        <fullName evidence="2">DUF3565 domain-containing protein</fullName>
    </submittedName>
</protein>
<comment type="caution">
    <text evidence="2">The sequence shown here is derived from an EMBL/GenBank/DDBJ whole genome shotgun (WGS) entry which is preliminary data.</text>
</comment>
<dbReference type="Pfam" id="PF12088">
    <property type="entry name" value="DUF3565"/>
    <property type="match status" value="1"/>
</dbReference>
<dbReference type="InterPro" id="IPR021948">
    <property type="entry name" value="DUF3565"/>
</dbReference>
<sequence>METALLAAICMVRNLSEIEDERASVRCAGDESDPTADRRPGAGLPRLLDFHQDEDGHWVAVLSCGHTQHLRHQPPWQMRKWVLDEQQRCSQIGRPFPCGWCAQESGDAEPAPDSSGEGSA</sequence>
<accession>A0ABS3TMF2</accession>
<dbReference type="RefSeq" id="WP_208312690.1">
    <property type="nucleotide sequence ID" value="NZ_JAELYA010000002.1"/>
</dbReference>
<dbReference type="EMBL" id="JAELYA010000002">
    <property type="protein sequence ID" value="MBO3274841.1"/>
    <property type="molecule type" value="Genomic_DNA"/>
</dbReference>
<reference evidence="2 3" key="1">
    <citation type="submission" date="2020-12" db="EMBL/GenBank/DDBJ databases">
        <title>Pseudomonas schmalbachii sp. nov. isolated from millipede gut.</title>
        <authorList>
            <person name="Shelomi M."/>
        </authorList>
    </citation>
    <scope>NUCLEOTIDE SEQUENCE [LARGE SCALE GENOMIC DNA]</scope>
    <source>
        <strain evidence="2 3">Milli4</strain>
    </source>
</reference>
<gene>
    <name evidence="2" type="ORF">JFY56_06370</name>
</gene>
<evidence type="ECO:0000313" key="3">
    <source>
        <dbReference type="Proteomes" id="UP000669060"/>
    </source>
</evidence>
<name>A0ABS3TMF2_9PSED</name>
<proteinExistence type="predicted"/>
<evidence type="ECO:0000313" key="2">
    <source>
        <dbReference type="EMBL" id="MBO3274841.1"/>
    </source>
</evidence>
<organism evidence="2 3">
    <name type="scientific">Pseudomonas schmalbachii</name>
    <dbReference type="NCBI Taxonomy" id="2816993"/>
    <lineage>
        <taxon>Bacteria</taxon>
        <taxon>Pseudomonadati</taxon>
        <taxon>Pseudomonadota</taxon>
        <taxon>Gammaproteobacteria</taxon>
        <taxon>Pseudomonadales</taxon>
        <taxon>Pseudomonadaceae</taxon>
        <taxon>Pseudomonas</taxon>
    </lineage>
</organism>